<evidence type="ECO:0000313" key="1">
    <source>
        <dbReference type="EMBL" id="CAK9137949.1"/>
    </source>
</evidence>
<organism evidence="1 2">
    <name type="scientific">Ilex paraguariensis</name>
    <name type="common">yerba mate</name>
    <dbReference type="NCBI Taxonomy" id="185542"/>
    <lineage>
        <taxon>Eukaryota</taxon>
        <taxon>Viridiplantae</taxon>
        <taxon>Streptophyta</taxon>
        <taxon>Embryophyta</taxon>
        <taxon>Tracheophyta</taxon>
        <taxon>Spermatophyta</taxon>
        <taxon>Magnoliopsida</taxon>
        <taxon>eudicotyledons</taxon>
        <taxon>Gunneridae</taxon>
        <taxon>Pentapetalae</taxon>
        <taxon>asterids</taxon>
        <taxon>campanulids</taxon>
        <taxon>Aquifoliales</taxon>
        <taxon>Aquifoliaceae</taxon>
        <taxon>Ilex</taxon>
    </lineage>
</organism>
<proteinExistence type="predicted"/>
<gene>
    <name evidence="1" type="ORF">ILEXP_LOCUS5001</name>
</gene>
<feature type="non-terminal residue" evidence="1">
    <location>
        <position position="1"/>
    </location>
</feature>
<keyword evidence="2" id="KW-1185">Reference proteome</keyword>
<evidence type="ECO:0000313" key="2">
    <source>
        <dbReference type="Proteomes" id="UP001642360"/>
    </source>
</evidence>
<reference evidence="1 2" key="1">
    <citation type="submission" date="2024-02" db="EMBL/GenBank/DDBJ databases">
        <authorList>
            <person name="Vignale AGUSTIN F."/>
            <person name="Sosa J E."/>
            <person name="Modenutti C."/>
        </authorList>
    </citation>
    <scope>NUCLEOTIDE SEQUENCE [LARGE SCALE GENOMIC DNA]</scope>
</reference>
<dbReference type="Proteomes" id="UP001642360">
    <property type="component" value="Unassembled WGS sequence"/>
</dbReference>
<accession>A0ABC8R4W8</accession>
<protein>
    <submittedName>
        <fullName evidence="1">Uncharacterized protein</fullName>
    </submittedName>
</protein>
<dbReference type="EMBL" id="CAUOFW020000847">
    <property type="protein sequence ID" value="CAK9137949.1"/>
    <property type="molecule type" value="Genomic_DNA"/>
</dbReference>
<name>A0ABC8R4W8_9AQUA</name>
<comment type="caution">
    <text evidence="1">The sequence shown here is derived from an EMBL/GenBank/DDBJ whole genome shotgun (WGS) entry which is preliminary data.</text>
</comment>
<sequence length="86" mass="9154">GYYSLYGGATTQYPMYGAGAAAAYYPYLNFREGSGGAGNYNAGAGQGYTVQYPHHLYQYSAINGTGGYQQHYGTHLPPTPLLQSGL</sequence>
<dbReference type="AlphaFoldDB" id="A0ABC8R4W8"/>